<evidence type="ECO:0000313" key="1">
    <source>
        <dbReference type="EMBL" id="OCK75496.1"/>
    </source>
</evidence>
<name>A0A8E2E167_9PEZI</name>
<dbReference type="OrthoDB" id="4521980at2759"/>
<dbReference type="AlphaFoldDB" id="A0A8E2E167"/>
<organism evidence="1 2">
    <name type="scientific">Lepidopterella palustris CBS 459.81</name>
    <dbReference type="NCBI Taxonomy" id="1314670"/>
    <lineage>
        <taxon>Eukaryota</taxon>
        <taxon>Fungi</taxon>
        <taxon>Dikarya</taxon>
        <taxon>Ascomycota</taxon>
        <taxon>Pezizomycotina</taxon>
        <taxon>Dothideomycetes</taxon>
        <taxon>Pleosporomycetidae</taxon>
        <taxon>Mytilinidiales</taxon>
        <taxon>Argynnaceae</taxon>
        <taxon>Lepidopterella</taxon>
    </lineage>
</organism>
<evidence type="ECO:0000313" key="2">
    <source>
        <dbReference type="Proteomes" id="UP000250266"/>
    </source>
</evidence>
<reference evidence="1 2" key="1">
    <citation type="journal article" date="2016" name="Nat. Commun.">
        <title>Ectomycorrhizal ecology is imprinted in the genome of the dominant symbiotic fungus Cenococcum geophilum.</title>
        <authorList>
            <consortium name="DOE Joint Genome Institute"/>
            <person name="Peter M."/>
            <person name="Kohler A."/>
            <person name="Ohm R.A."/>
            <person name="Kuo A."/>
            <person name="Krutzmann J."/>
            <person name="Morin E."/>
            <person name="Arend M."/>
            <person name="Barry K.W."/>
            <person name="Binder M."/>
            <person name="Choi C."/>
            <person name="Clum A."/>
            <person name="Copeland A."/>
            <person name="Grisel N."/>
            <person name="Haridas S."/>
            <person name="Kipfer T."/>
            <person name="LaButti K."/>
            <person name="Lindquist E."/>
            <person name="Lipzen A."/>
            <person name="Maire R."/>
            <person name="Meier B."/>
            <person name="Mihaltcheva S."/>
            <person name="Molinier V."/>
            <person name="Murat C."/>
            <person name="Poggeler S."/>
            <person name="Quandt C.A."/>
            <person name="Sperisen C."/>
            <person name="Tritt A."/>
            <person name="Tisserant E."/>
            <person name="Crous P.W."/>
            <person name="Henrissat B."/>
            <person name="Nehls U."/>
            <person name="Egli S."/>
            <person name="Spatafora J.W."/>
            <person name="Grigoriev I.V."/>
            <person name="Martin F.M."/>
        </authorList>
    </citation>
    <scope>NUCLEOTIDE SEQUENCE [LARGE SCALE GENOMIC DNA]</scope>
    <source>
        <strain evidence="1 2">CBS 459.81</strain>
    </source>
</reference>
<dbReference type="Proteomes" id="UP000250266">
    <property type="component" value="Unassembled WGS sequence"/>
</dbReference>
<keyword evidence="2" id="KW-1185">Reference proteome</keyword>
<protein>
    <submittedName>
        <fullName evidence="1">Uncharacterized protein</fullName>
    </submittedName>
</protein>
<gene>
    <name evidence="1" type="ORF">K432DRAFT_171114</name>
</gene>
<sequence>MSADLAHWSLYGQPGTQPARRVTATDWQVEPFLPSQIGSAPWNVPLFPDQIKPLIAGFCPEAMEDKWFIYSEGPDAEGKLQLHFHRSWTGHKIFLLDIDLKREGSEHVVGITWNCSIEQTGGTDEVDAKEIVGEVCRWVLGVKLQESVAA</sequence>
<accession>A0A8E2E167</accession>
<dbReference type="EMBL" id="KV745310">
    <property type="protein sequence ID" value="OCK75496.1"/>
    <property type="molecule type" value="Genomic_DNA"/>
</dbReference>
<proteinExistence type="predicted"/>